<dbReference type="PANTHER" id="PTHR35505:SF5">
    <property type="entry name" value="SUBSTRATE CARRIER FAMILY PROTEIN"/>
    <property type="match status" value="1"/>
</dbReference>
<accession>A0A067F720</accession>
<dbReference type="Proteomes" id="UP000027120">
    <property type="component" value="Unassembled WGS sequence"/>
</dbReference>
<keyword evidence="3" id="KW-1185">Reference proteome</keyword>
<dbReference type="eggNOG" id="ENOG502QQVM">
    <property type="taxonomic scope" value="Eukaryota"/>
</dbReference>
<name>A0A067F720_CITSI</name>
<dbReference type="PaxDb" id="2711-XP_006475403.1"/>
<proteinExistence type="predicted"/>
<gene>
    <name evidence="2" type="ORF">CISIN_1g045442mg</name>
</gene>
<dbReference type="AlphaFoldDB" id="A0A067F720"/>
<dbReference type="STRING" id="2711.A0A067F720"/>
<feature type="non-terminal residue" evidence="2">
    <location>
        <position position="1"/>
    </location>
</feature>
<reference evidence="2 3" key="1">
    <citation type="submission" date="2014-04" db="EMBL/GenBank/DDBJ databases">
        <authorList>
            <consortium name="International Citrus Genome Consortium"/>
            <person name="Gmitter F."/>
            <person name="Chen C."/>
            <person name="Farmerie W."/>
            <person name="Harkins T."/>
            <person name="Desany B."/>
            <person name="Mohiuddin M."/>
            <person name="Kodira C."/>
            <person name="Borodovsky M."/>
            <person name="Lomsadze A."/>
            <person name="Burns P."/>
            <person name="Jenkins J."/>
            <person name="Prochnik S."/>
            <person name="Shu S."/>
            <person name="Chapman J."/>
            <person name="Pitluck S."/>
            <person name="Schmutz J."/>
            <person name="Rokhsar D."/>
        </authorList>
    </citation>
    <scope>NUCLEOTIDE SEQUENCE</scope>
</reference>
<evidence type="ECO:0000256" key="1">
    <source>
        <dbReference type="SAM" id="MobiDB-lite"/>
    </source>
</evidence>
<dbReference type="PANTHER" id="PTHR35505">
    <property type="entry name" value="OS01G0600300 PROTEIN"/>
    <property type="match status" value="1"/>
</dbReference>
<feature type="compositionally biased region" description="Low complexity" evidence="1">
    <location>
        <begin position="402"/>
        <end position="413"/>
    </location>
</feature>
<evidence type="ECO:0000313" key="2">
    <source>
        <dbReference type="EMBL" id="KDO59257.1"/>
    </source>
</evidence>
<feature type="compositionally biased region" description="Basic residues" evidence="1">
    <location>
        <begin position="369"/>
        <end position="385"/>
    </location>
</feature>
<dbReference type="EMBL" id="KK784941">
    <property type="protein sequence ID" value="KDO59257.1"/>
    <property type="molecule type" value="Genomic_DNA"/>
</dbReference>
<organism evidence="2 3">
    <name type="scientific">Citrus sinensis</name>
    <name type="common">Sweet orange</name>
    <name type="synonym">Citrus aurantium var. sinensis</name>
    <dbReference type="NCBI Taxonomy" id="2711"/>
    <lineage>
        <taxon>Eukaryota</taxon>
        <taxon>Viridiplantae</taxon>
        <taxon>Streptophyta</taxon>
        <taxon>Embryophyta</taxon>
        <taxon>Tracheophyta</taxon>
        <taxon>Spermatophyta</taxon>
        <taxon>Magnoliopsida</taxon>
        <taxon>eudicotyledons</taxon>
        <taxon>Gunneridae</taxon>
        <taxon>Pentapetalae</taxon>
        <taxon>rosids</taxon>
        <taxon>malvids</taxon>
        <taxon>Sapindales</taxon>
        <taxon>Rutaceae</taxon>
        <taxon>Aurantioideae</taxon>
        <taxon>Citrus</taxon>
    </lineage>
</organism>
<sequence length="424" mass="47593">AFQVYKVAVELKGRDLGSKRDKKVIRELKSLIDAILGFVIVCYCKNLNGQSDVISDNDLNPIVPVKYLFSLWMDKNGNLESFLPLVNADVFRGICERECDVNHLAGVVVVEVFLLKFCLNFMVGDAGKELEKELTSWVVSSMTKIQNVYFFETLLKMLLEPSFLFTSILSSNDEVLLRKVLYDAVILVEYSFLNPKRAAHLPAERIKSLSLTRLIAMQEAIEFSREDGDQKRAISYASAFSSSKLPSQIIKWIASQIGMDEKASISIGSSPKALLRWLLSLENQGIRVFGDRILKSRAKLAVDNSKADYEHQSSKIEGKKANDNLLFYIDNKGEEEESEGEENKEINESMNAAFVAAAHSMKMTEDSGRKRKERGSSGKKKKIKYHKFDLSNTSDSTKERFSSVSNKGSSSESDIAEPLSDEDV</sequence>
<feature type="region of interest" description="Disordered" evidence="1">
    <location>
        <begin position="361"/>
        <end position="424"/>
    </location>
</feature>
<evidence type="ECO:0000313" key="3">
    <source>
        <dbReference type="Proteomes" id="UP000027120"/>
    </source>
</evidence>
<protein>
    <submittedName>
        <fullName evidence="2">Uncharacterized protein</fullName>
    </submittedName>
</protein>